<evidence type="ECO:0000256" key="1">
    <source>
        <dbReference type="SAM" id="MobiDB-lite"/>
    </source>
</evidence>
<sequence>MKPRPRRQSCEIPMNRHQDYPEAKKDPAPVGYFCKRMLGIEFHRWGNEQPDRGDEVMRACGETRDVMVTRMASYGVFGSQACSWDIAGPLQPTHRTMVLLCLAPDLCDYSQRHCLTLLSSGRLVFQHVVWCLPAAARWRLNTRPQHQLHLVQLALHAATTIHHRVSDGASRRDESTTSRVT</sequence>
<feature type="compositionally biased region" description="Basic and acidic residues" evidence="1">
    <location>
        <begin position="14"/>
        <end position="24"/>
    </location>
</feature>
<feature type="region of interest" description="Disordered" evidence="1">
    <location>
        <begin position="1"/>
        <end position="24"/>
    </location>
</feature>
<accession>A0A2T4BPB0</accession>
<evidence type="ECO:0000313" key="3">
    <source>
        <dbReference type="Proteomes" id="UP000240760"/>
    </source>
</evidence>
<name>A0A2T4BPB0_TRILO</name>
<evidence type="ECO:0000313" key="2">
    <source>
        <dbReference type="EMBL" id="PTB71120.1"/>
    </source>
</evidence>
<keyword evidence="3" id="KW-1185">Reference proteome</keyword>
<dbReference type="AlphaFoldDB" id="A0A2T4BPB0"/>
<reference evidence="2 3" key="1">
    <citation type="submission" date="2016-07" db="EMBL/GenBank/DDBJ databases">
        <title>Multiple horizontal gene transfer events from other fungi enriched the ability of initially mycotrophic Trichoderma (Ascomycota) to feed on dead plant biomass.</title>
        <authorList>
            <consortium name="DOE Joint Genome Institute"/>
            <person name="Aerts A."/>
            <person name="Atanasova L."/>
            <person name="Chenthamara K."/>
            <person name="Zhang J."/>
            <person name="Grujic M."/>
            <person name="Henrissat B."/>
            <person name="Kuo A."/>
            <person name="Salamov A."/>
            <person name="Lipzen A."/>
            <person name="Labutti K."/>
            <person name="Barry K."/>
            <person name="Miao Y."/>
            <person name="Rahimi M.J."/>
            <person name="Shen Q."/>
            <person name="Grigoriev I.V."/>
            <person name="Kubicek C.P."/>
            <person name="Druzhinina I.S."/>
        </authorList>
    </citation>
    <scope>NUCLEOTIDE SEQUENCE [LARGE SCALE GENOMIC DNA]</scope>
    <source>
        <strain evidence="2 3">ATCC 18648</strain>
    </source>
</reference>
<organism evidence="2 3">
    <name type="scientific">Trichoderma longibrachiatum ATCC 18648</name>
    <dbReference type="NCBI Taxonomy" id="983965"/>
    <lineage>
        <taxon>Eukaryota</taxon>
        <taxon>Fungi</taxon>
        <taxon>Dikarya</taxon>
        <taxon>Ascomycota</taxon>
        <taxon>Pezizomycotina</taxon>
        <taxon>Sordariomycetes</taxon>
        <taxon>Hypocreomycetidae</taxon>
        <taxon>Hypocreales</taxon>
        <taxon>Hypocreaceae</taxon>
        <taxon>Trichoderma</taxon>
    </lineage>
</organism>
<dbReference type="Proteomes" id="UP000240760">
    <property type="component" value="Unassembled WGS sequence"/>
</dbReference>
<protein>
    <submittedName>
        <fullName evidence="2">Uncharacterized protein</fullName>
    </submittedName>
</protein>
<dbReference type="EMBL" id="KZ679153">
    <property type="protein sequence ID" value="PTB71120.1"/>
    <property type="molecule type" value="Genomic_DNA"/>
</dbReference>
<proteinExistence type="predicted"/>
<gene>
    <name evidence="2" type="ORF">M440DRAFT_1155594</name>
</gene>